<reference evidence="1" key="1">
    <citation type="submission" date="2013-03" db="EMBL/GenBank/DDBJ databases">
        <authorList>
            <person name="Harkins D.M."/>
            <person name="Durkin A.S."/>
            <person name="Brinkac L.M."/>
            <person name="Haft D.H."/>
            <person name="Selengut J.D."/>
            <person name="Sanka R."/>
            <person name="DePew J."/>
            <person name="Purushe J."/>
            <person name="Hartskeerl R.A."/>
            <person name="Ahmed A."/>
            <person name="van der Linden H."/>
            <person name="Goris M.G.A."/>
            <person name="Vinetz J.M."/>
            <person name="Sutton G.G."/>
            <person name="Nierman W.C."/>
            <person name="Fouts D.E."/>
        </authorList>
    </citation>
    <scope>NUCLEOTIDE SEQUENCE [LARGE SCALE GENOMIC DNA]</scope>
    <source>
        <strain evidence="1">ICFT</strain>
    </source>
</reference>
<sequence>MKRLKVFIYVLCIFTSYLLLYSESKEVEYEVKKDVGEIVRGIYEIAPGVYEIGGSRSRQDHLDRLKVLKKEILPNTLEFRDAYLTGDLDKFFSYFSEDSYRPLIENYNGYLEKEGKPLIKTTKELFSVWKQDILDCRAKALVYDLCDFWKDRNSAIKNRVKILIGTYETGKFKNNIAAFVVAFVELDNNNPEHPYSQEFAFVKVKGKFKVFDNRRENELCVFCYYQSGEESVRAIFNSIKQANEPK</sequence>
<dbReference type="OrthoDB" id="347935at2"/>
<gene>
    <name evidence="1" type="ORF">LEP1GSC060_1956</name>
</gene>
<dbReference type="AlphaFoldDB" id="N1WAC9"/>
<evidence type="ECO:0000313" key="1">
    <source>
        <dbReference type="EMBL" id="EMY77211.1"/>
    </source>
</evidence>
<keyword evidence="2" id="KW-1185">Reference proteome</keyword>
<accession>N1WAC9</accession>
<proteinExistence type="predicted"/>
<dbReference type="Proteomes" id="UP000012313">
    <property type="component" value="Unassembled WGS sequence"/>
</dbReference>
<evidence type="ECO:0000313" key="2">
    <source>
        <dbReference type="Proteomes" id="UP000012313"/>
    </source>
</evidence>
<organism evidence="1 2">
    <name type="scientific">Leptospira weilii serovar Ranarum str. ICFT</name>
    <dbReference type="NCBI Taxonomy" id="1218598"/>
    <lineage>
        <taxon>Bacteria</taxon>
        <taxon>Pseudomonadati</taxon>
        <taxon>Spirochaetota</taxon>
        <taxon>Spirochaetia</taxon>
        <taxon>Leptospirales</taxon>
        <taxon>Leptospiraceae</taxon>
        <taxon>Leptospira</taxon>
    </lineage>
</organism>
<name>N1WAC9_9LEPT</name>
<protein>
    <submittedName>
        <fullName evidence="1">Uncharacterized protein</fullName>
    </submittedName>
</protein>
<dbReference type="EMBL" id="AOHC02000038">
    <property type="protein sequence ID" value="EMY77211.1"/>
    <property type="molecule type" value="Genomic_DNA"/>
</dbReference>
<comment type="caution">
    <text evidence="1">The sequence shown here is derived from an EMBL/GenBank/DDBJ whole genome shotgun (WGS) entry which is preliminary data.</text>
</comment>